<dbReference type="Gene3D" id="1.20.1250.20">
    <property type="entry name" value="MFS general substrate transporter like domains"/>
    <property type="match status" value="1"/>
</dbReference>
<feature type="transmembrane region" description="Helical" evidence="8">
    <location>
        <begin position="460"/>
        <end position="478"/>
    </location>
</feature>
<dbReference type="GO" id="GO:0005351">
    <property type="term" value="F:carbohydrate:proton symporter activity"/>
    <property type="evidence" value="ECO:0007669"/>
    <property type="project" value="TreeGrafter"/>
</dbReference>
<keyword evidence="3" id="KW-0813">Transport</keyword>
<evidence type="ECO:0000313" key="11">
    <source>
        <dbReference type="EMBL" id="WPB00647.1"/>
    </source>
</evidence>
<evidence type="ECO:0000256" key="5">
    <source>
        <dbReference type="ARBA" id="ARBA00022989"/>
    </source>
</evidence>
<reference evidence="10 12" key="1">
    <citation type="submission" date="2015-10" db="EMBL/GenBank/DDBJ databases">
        <title>The cercosporin biosynthetic gene cluster was horizontally transferred to several fungal lineages and shown to be expanded in Cercospora beticola based on microsynteny with recipient genomes.</title>
        <authorList>
            <person name="De Jonge R."/>
            <person name="Ebert M.K."/>
            <person name="Suttle J.C."/>
            <person name="Jurick Ii W.M."/>
            <person name="Secor G.A."/>
            <person name="Thomma B.P."/>
            <person name="Van De Peer Y."/>
            <person name="Bolton M.D."/>
        </authorList>
    </citation>
    <scope>NUCLEOTIDE SEQUENCE [LARGE SCALE GENOMIC DNA]</scope>
    <source>
        <strain evidence="10 12">09-40</strain>
    </source>
</reference>
<dbReference type="OrthoDB" id="6612291at2759"/>
<sequence length="610" mass="67529">MKYALPFPSSYSSCSFLFQLPKMQEFLGLRGQSLSHAIALVTGLIFFLYGYDQGLMGGFLTMPGFFRQFPRIDLADSPTDLSKVRMISFTVAAWNLGCFVSAMIAVFIGDSVGRRKMVIIGLALLLIGEVMQCASFVWGQFLAGRLIAGIGNGFNCATMPAWQAECTKAHRRGTLLMISAGATTAAGMTMAYWVDFAFAWLEPSSAAWRVPIALQVGLIFLAAGIVAFMPESPRWLILQGREAQALKILGALNNTDSNTRDVHQEFLQIKDAVIEMAGASFSNLFKMGDYRDFHRVVLAVVLQFSSQLCGIVFMTQYYAAMFQQQYLWGDWEARLLAAGAGTAFFLASFIAVFCIDRICGRRALLMFGTAGMLFCMIVLCIMLKIHTRPSLDAGTAFIWLFCCAWAIGWQGISWLYQVEIVPLRIRGPANALSTGANWLGNFMVVIVGPVAFATSTWRSYIIFIATNAAILPMIYFLYPETSMRCLEEVDYIFFTANSSPRPWLDVRKAAADLPLWYGAGDEETPYDYEASEWHQRHVRFSNEVEDSEGDVTTLGPASGVRPEKARSDSSGSSSEDEKKSEIYSDGTAPVSFVQALSDGRARSQSRGRRH</sequence>
<organism evidence="10 12">
    <name type="scientific">Cercospora beticola</name>
    <name type="common">Sugarbeet leaf spot fungus</name>
    <dbReference type="NCBI Taxonomy" id="122368"/>
    <lineage>
        <taxon>Eukaryota</taxon>
        <taxon>Fungi</taxon>
        <taxon>Dikarya</taxon>
        <taxon>Ascomycota</taxon>
        <taxon>Pezizomycotina</taxon>
        <taxon>Dothideomycetes</taxon>
        <taxon>Dothideomycetidae</taxon>
        <taxon>Mycosphaerellales</taxon>
        <taxon>Mycosphaerellaceae</taxon>
        <taxon>Cercospora</taxon>
    </lineage>
</organism>
<dbReference type="InterPro" id="IPR036259">
    <property type="entry name" value="MFS_trans_sf"/>
</dbReference>
<feature type="domain" description="Major facilitator superfamily (MFS) profile" evidence="9">
    <location>
        <begin position="38"/>
        <end position="482"/>
    </location>
</feature>
<evidence type="ECO:0000313" key="10">
    <source>
        <dbReference type="EMBL" id="PIA99953.1"/>
    </source>
</evidence>
<dbReference type="EMBL" id="CP134186">
    <property type="protein sequence ID" value="WPB00647.1"/>
    <property type="molecule type" value="Genomic_DNA"/>
</dbReference>
<dbReference type="GO" id="GO:0016020">
    <property type="term" value="C:membrane"/>
    <property type="evidence" value="ECO:0007669"/>
    <property type="project" value="UniProtKB-SubCell"/>
</dbReference>
<comment type="similarity">
    <text evidence="2">Belongs to the major facilitator superfamily. Sugar transporter (TC 2.A.1.1) family.</text>
</comment>
<keyword evidence="13" id="KW-1185">Reference proteome</keyword>
<evidence type="ECO:0000313" key="13">
    <source>
        <dbReference type="Proteomes" id="UP001302367"/>
    </source>
</evidence>
<feature type="transmembrane region" description="Helical" evidence="8">
    <location>
        <begin position="436"/>
        <end position="454"/>
    </location>
</feature>
<keyword evidence="4 8" id="KW-0812">Transmembrane</keyword>
<feature type="transmembrane region" description="Helical" evidence="8">
    <location>
        <begin position="364"/>
        <end position="385"/>
    </location>
</feature>
<dbReference type="PANTHER" id="PTHR48022:SF68">
    <property type="entry name" value="MAJOR FACILITATOR SUPERFAMILY (MFS) PROFILE DOMAIN-CONTAINING PROTEIN-RELATED"/>
    <property type="match status" value="1"/>
</dbReference>
<dbReference type="InterPro" id="IPR050360">
    <property type="entry name" value="MFS_Sugar_Transporters"/>
</dbReference>
<feature type="transmembrane region" description="Helical" evidence="8">
    <location>
        <begin position="86"/>
        <end position="108"/>
    </location>
</feature>
<keyword evidence="5 8" id="KW-1133">Transmembrane helix</keyword>
<evidence type="ECO:0000256" key="7">
    <source>
        <dbReference type="SAM" id="MobiDB-lite"/>
    </source>
</evidence>
<evidence type="ECO:0000256" key="3">
    <source>
        <dbReference type="ARBA" id="ARBA00022448"/>
    </source>
</evidence>
<dbReference type="InterPro" id="IPR020846">
    <property type="entry name" value="MFS_dom"/>
</dbReference>
<evidence type="ECO:0000256" key="1">
    <source>
        <dbReference type="ARBA" id="ARBA00004141"/>
    </source>
</evidence>
<dbReference type="EMBL" id="LKMD01000101">
    <property type="protein sequence ID" value="PIA99953.1"/>
    <property type="molecule type" value="Genomic_DNA"/>
</dbReference>
<dbReference type="InterPro" id="IPR003663">
    <property type="entry name" value="Sugar/inositol_transpt"/>
</dbReference>
<dbReference type="AlphaFoldDB" id="A0A2G5I659"/>
<dbReference type="InterPro" id="IPR005828">
    <property type="entry name" value="MFS_sugar_transport-like"/>
</dbReference>
<dbReference type="PRINTS" id="PR00171">
    <property type="entry name" value="SUGRTRNSPORT"/>
</dbReference>
<feature type="transmembrane region" description="Helical" evidence="8">
    <location>
        <begin position="117"/>
        <end position="138"/>
    </location>
</feature>
<dbReference type="Proteomes" id="UP001302367">
    <property type="component" value="Chromosome 3"/>
</dbReference>
<dbReference type="PROSITE" id="PS50850">
    <property type="entry name" value="MFS"/>
    <property type="match status" value="1"/>
</dbReference>
<name>A0A2G5I659_CERBT</name>
<feature type="transmembrane region" description="Helical" evidence="8">
    <location>
        <begin position="335"/>
        <end position="355"/>
    </location>
</feature>
<reference evidence="11 13" key="2">
    <citation type="submission" date="2023-09" db="EMBL/GenBank/DDBJ databases">
        <title>Complete-Gapless Cercospora beticola genome.</title>
        <authorList>
            <person name="Wyatt N.A."/>
            <person name="Spanner R.E."/>
            <person name="Bolton M.D."/>
        </authorList>
    </citation>
    <scope>NUCLEOTIDE SEQUENCE [LARGE SCALE GENOMIC DNA]</scope>
    <source>
        <strain evidence="11">Cb09-40</strain>
    </source>
</reference>
<proteinExistence type="inferred from homology"/>
<dbReference type="Pfam" id="PF00083">
    <property type="entry name" value="Sugar_tr"/>
    <property type="match status" value="1"/>
</dbReference>
<accession>A0A2G5I659</accession>
<evidence type="ECO:0000256" key="8">
    <source>
        <dbReference type="SAM" id="Phobius"/>
    </source>
</evidence>
<dbReference type="Proteomes" id="UP000230605">
    <property type="component" value="Chromosome 3"/>
</dbReference>
<feature type="transmembrane region" description="Helical" evidence="8">
    <location>
        <begin position="174"/>
        <end position="194"/>
    </location>
</feature>
<keyword evidence="10" id="KW-0762">Sugar transport</keyword>
<gene>
    <name evidence="10" type="ORF">CB0940_03472</name>
    <name evidence="11" type="ORF">RHO25_005267</name>
</gene>
<feature type="transmembrane region" description="Helical" evidence="8">
    <location>
        <begin position="206"/>
        <end position="229"/>
    </location>
</feature>
<evidence type="ECO:0000259" key="9">
    <source>
        <dbReference type="PROSITE" id="PS50850"/>
    </source>
</evidence>
<feature type="region of interest" description="Disordered" evidence="7">
    <location>
        <begin position="541"/>
        <end position="610"/>
    </location>
</feature>
<comment type="subcellular location">
    <subcellularLocation>
        <location evidence="1">Membrane</location>
        <topology evidence="1">Multi-pass membrane protein</topology>
    </subcellularLocation>
</comment>
<evidence type="ECO:0000256" key="6">
    <source>
        <dbReference type="ARBA" id="ARBA00023136"/>
    </source>
</evidence>
<feature type="transmembrane region" description="Helical" evidence="8">
    <location>
        <begin position="296"/>
        <end position="315"/>
    </location>
</feature>
<evidence type="ECO:0000313" key="12">
    <source>
        <dbReference type="Proteomes" id="UP000230605"/>
    </source>
</evidence>
<dbReference type="SUPFAM" id="SSF103473">
    <property type="entry name" value="MFS general substrate transporter"/>
    <property type="match status" value="1"/>
</dbReference>
<evidence type="ECO:0000256" key="2">
    <source>
        <dbReference type="ARBA" id="ARBA00010992"/>
    </source>
</evidence>
<feature type="transmembrane region" description="Helical" evidence="8">
    <location>
        <begin position="397"/>
        <end position="416"/>
    </location>
</feature>
<evidence type="ECO:0000256" key="4">
    <source>
        <dbReference type="ARBA" id="ARBA00022692"/>
    </source>
</evidence>
<keyword evidence="6 8" id="KW-0472">Membrane</keyword>
<dbReference type="PANTHER" id="PTHR48022">
    <property type="entry name" value="PLASTIDIC GLUCOSE TRANSPORTER 4"/>
    <property type="match status" value="1"/>
</dbReference>
<protein>
    <submittedName>
        <fullName evidence="10">Sugar transporter STL1</fullName>
    </submittedName>
</protein>